<proteinExistence type="predicted"/>
<dbReference type="InterPro" id="IPR002035">
    <property type="entry name" value="VWF_A"/>
</dbReference>
<comment type="caution">
    <text evidence="4">The sequence shown here is derived from an EMBL/GenBank/DDBJ whole genome shotgun (WGS) entry which is preliminary data.</text>
</comment>
<feature type="region of interest" description="Disordered" evidence="1">
    <location>
        <begin position="789"/>
        <end position="827"/>
    </location>
</feature>
<dbReference type="PROSITE" id="PS50234">
    <property type="entry name" value="VWFA"/>
    <property type="match status" value="1"/>
</dbReference>
<evidence type="ECO:0000313" key="5">
    <source>
        <dbReference type="Proteomes" id="UP000241769"/>
    </source>
</evidence>
<sequence>MKFHHHKRVGYSLSRCGAKLTFLLQIEAQIGEKGLCVEHWSYFAAPEQHHGTVHNASPVSAAIHASIVDTQARVTIKQAFKNLSVYPQEVSYTCPLPKGAAVSAFSATIDGSTLKASVKEEKTTDKSEESSPPTRAFLSEQAADGIFKCPVGSLEPGKDVNFVFTYVTELAYGDDMDRDKIMFNLATYAPGDPQRRNVIGYDDSASPHITFTSEVTTTFPLVKIEGNCDILVEGKNATAIISQGKTFHMKIAVKDAYSPIGLAERDGKGTVVSFSFRPNLMEAEKAEKINTEIIFLIDRSLSHSVPEVNKMVEMLLRALPKTCRFNIVDFGDTYTLLWPKSVGYASKTFTKAMRSTQEQKFDTNGGSFFAPLSKIMSTKPSQGVSRQIFLLTDGALDDYEECTEMVKRHSLHTRVFTFGFGNSDEKLLRSVAEATRGRCEIINESNFHTCVMRQMNRALKPSVNQLRIDWGNLKRIVPLAELKRTPHHLPPIYSGDHVTFYVRLMESDMSRMMEKKVTASIKGKLGKKNWSQKLTVDLSRVTKRTEENQVLIRLYGRSMIDGLQSGRSYLHRLDGSPLVTMEDVNREITEISLSTGIRSHLTALVISENSSGILPVFFRLTPVADDKSKGVTVEAARQMTSLSASKRQPVYKTISYEPSARTGSPPLTPNGLGPYSDLPSVKSGSPTGSPSGVGPYSDLPSVRSGSPTGSPNGLGPYSDLPIMNRSFLSPSISSAFYPVGSFLQNSPYNMDLQKNGRSTTVGSNYSNLPGGHGSVNNYACLPSNGMAPALMTSSQPPSAQTLPPSSDSSPLIPRHGKSEESPAENQQRCNEILSTQTPDGYFDKSAATLFHTSLEELKVSYGDKMDPLLLLTAVVVEYFEKRMERERDTWMLAVRKAKNWMNQKKPLKAAWAQEFVQNL</sequence>
<evidence type="ECO:0008006" key="6">
    <source>
        <dbReference type="Google" id="ProtNLM"/>
    </source>
</evidence>
<feature type="compositionally biased region" description="Low complexity" evidence="1">
    <location>
        <begin position="679"/>
        <end position="697"/>
    </location>
</feature>
<dbReference type="Pfam" id="PF13768">
    <property type="entry name" value="VWA_3"/>
    <property type="match status" value="1"/>
</dbReference>
<reference evidence="4 5" key="1">
    <citation type="journal article" date="2018" name="Genome Biol. Evol.">
        <title>Multiple Roots of Fruiting Body Formation in Amoebozoa.</title>
        <authorList>
            <person name="Hillmann F."/>
            <person name="Forbes G."/>
            <person name="Novohradska S."/>
            <person name="Ferling I."/>
            <person name="Riege K."/>
            <person name="Groth M."/>
            <person name="Westermann M."/>
            <person name="Marz M."/>
            <person name="Spaller T."/>
            <person name="Winckler T."/>
            <person name="Schaap P."/>
            <person name="Glockner G."/>
        </authorList>
    </citation>
    <scope>NUCLEOTIDE SEQUENCE [LARGE SCALE GENOMIC DNA]</scope>
    <source>
        <strain evidence="4 5">Jena</strain>
    </source>
</reference>
<gene>
    <name evidence="4" type="ORF">PROFUN_06951</name>
</gene>
<dbReference type="AlphaFoldDB" id="A0A2P6NN76"/>
<dbReference type="InParanoid" id="A0A2P6NN76"/>
<feature type="compositionally biased region" description="Low complexity" evidence="1">
    <location>
        <begin position="802"/>
        <end position="813"/>
    </location>
</feature>
<feature type="compositionally biased region" description="Polar residues" evidence="1">
    <location>
        <begin position="791"/>
        <end position="801"/>
    </location>
</feature>
<accession>A0A2P6NN76</accession>
<name>A0A2P6NN76_9EUKA</name>
<dbReference type="OrthoDB" id="1729737at2759"/>
<dbReference type="STRING" id="1890364.A0A2P6NN76"/>
<dbReference type="PANTHER" id="PTHR45737">
    <property type="entry name" value="VON WILLEBRAND FACTOR A DOMAIN-CONTAINING PROTEIN 5A"/>
    <property type="match status" value="1"/>
</dbReference>
<dbReference type="Pfam" id="PF08487">
    <property type="entry name" value="VIT"/>
    <property type="match status" value="1"/>
</dbReference>
<evidence type="ECO:0000256" key="1">
    <source>
        <dbReference type="SAM" id="MobiDB-lite"/>
    </source>
</evidence>
<dbReference type="InterPro" id="IPR013694">
    <property type="entry name" value="VIT"/>
</dbReference>
<keyword evidence="5" id="KW-1185">Reference proteome</keyword>
<dbReference type="Gene3D" id="3.40.50.410">
    <property type="entry name" value="von Willebrand factor, type A domain"/>
    <property type="match status" value="1"/>
</dbReference>
<dbReference type="SMART" id="SM00609">
    <property type="entry name" value="VIT"/>
    <property type="match status" value="1"/>
</dbReference>
<dbReference type="FunCoup" id="A0A2P6NN76">
    <property type="interactions" value="6"/>
</dbReference>
<dbReference type="InterPro" id="IPR036465">
    <property type="entry name" value="vWFA_dom_sf"/>
</dbReference>
<evidence type="ECO:0000313" key="4">
    <source>
        <dbReference type="EMBL" id="PRP85405.1"/>
    </source>
</evidence>
<feature type="domain" description="VWFA" evidence="2">
    <location>
        <begin position="292"/>
        <end position="459"/>
    </location>
</feature>
<feature type="domain" description="VIT" evidence="3">
    <location>
        <begin position="42"/>
        <end position="168"/>
    </location>
</feature>
<protein>
    <recommendedName>
        <fullName evidence="6">VWFA domain-containing protein</fullName>
    </recommendedName>
</protein>
<dbReference type="Proteomes" id="UP000241769">
    <property type="component" value="Unassembled WGS sequence"/>
</dbReference>
<feature type="region of interest" description="Disordered" evidence="1">
    <location>
        <begin position="655"/>
        <end position="717"/>
    </location>
</feature>
<dbReference type="SMART" id="SM00327">
    <property type="entry name" value="VWA"/>
    <property type="match status" value="1"/>
</dbReference>
<evidence type="ECO:0000259" key="3">
    <source>
        <dbReference type="PROSITE" id="PS51468"/>
    </source>
</evidence>
<evidence type="ECO:0000259" key="2">
    <source>
        <dbReference type="PROSITE" id="PS50234"/>
    </source>
</evidence>
<organism evidence="4 5">
    <name type="scientific">Planoprotostelium fungivorum</name>
    <dbReference type="NCBI Taxonomy" id="1890364"/>
    <lineage>
        <taxon>Eukaryota</taxon>
        <taxon>Amoebozoa</taxon>
        <taxon>Evosea</taxon>
        <taxon>Variosea</taxon>
        <taxon>Cavosteliida</taxon>
        <taxon>Cavosteliaceae</taxon>
        <taxon>Planoprotostelium</taxon>
    </lineage>
</organism>
<dbReference type="PANTHER" id="PTHR45737:SF6">
    <property type="entry name" value="VON WILLEBRAND FACTOR A DOMAIN-CONTAINING PROTEIN 5A"/>
    <property type="match status" value="1"/>
</dbReference>
<dbReference type="PROSITE" id="PS51468">
    <property type="entry name" value="VIT"/>
    <property type="match status" value="1"/>
</dbReference>
<dbReference type="SUPFAM" id="SSF53300">
    <property type="entry name" value="vWA-like"/>
    <property type="match status" value="1"/>
</dbReference>
<dbReference type="EMBL" id="MDYQ01000045">
    <property type="protein sequence ID" value="PRP85405.1"/>
    <property type="molecule type" value="Genomic_DNA"/>
</dbReference>